<dbReference type="VEuPathDB" id="FungiDB:PV07_04621"/>
<evidence type="ECO:0000313" key="2">
    <source>
        <dbReference type="Proteomes" id="UP000054466"/>
    </source>
</evidence>
<protein>
    <submittedName>
        <fullName evidence="1">Uncharacterized protein</fullName>
    </submittedName>
</protein>
<reference evidence="1 2" key="1">
    <citation type="submission" date="2015-01" db="EMBL/GenBank/DDBJ databases">
        <title>The Genome Sequence of Cladophialophora immunda CBS83496.</title>
        <authorList>
            <consortium name="The Broad Institute Genomics Platform"/>
            <person name="Cuomo C."/>
            <person name="de Hoog S."/>
            <person name="Gorbushina A."/>
            <person name="Stielow B."/>
            <person name="Teixiera M."/>
            <person name="Abouelleil A."/>
            <person name="Chapman S.B."/>
            <person name="Priest M."/>
            <person name="Young S.K."/>
            <person name="Wortman J."/>
            <person name="Nusbaum C."/>
            <person name="Birren B."/>
        </authorList>
    </citation>
    <scope>NUCLEOTIDE SEQUENCE [LARGE SCALE GENOMIC DNA]</scope>
    <source>
        <strain evidence="1 2">CBS 83496</strain>
    </source>
</reference>
<dbReference type="HOGENOM" id="CLU_3399340_0_0_1"/>
<dbReference type="GeneID" id="27343815"/>
<accession>A0A0D2AU40</accession>
<dbReference type="AlphaFoldDB" id="A0A0D2AU40"/>
<evidence type="ECO:0000313" key="1">
    <source>
        <dbReference type="EMBL" id="KIW28747.1"/>
    </source>
</evidence>
<dbReference type="RefSeq" id="XP_016248963.1">
    <property type="nucleotide sequence ID" value="XM_016391444.1"/>
</dbReference>
<keyword evidence="2" id="KW-1185">Reference proteome</keyword>
<name>A0A0D2AU40_9EURO</name>
<proteinExistence type="predicted"/>
<gene>
    <name evidence="1" type="ORF">PV07_04621</name>
</gene>
<dbReference type="EMBL" id="KN847042">
    <property type="protein sequence ID" value="KIW28747.1"/>
    <property type="molecule type" value="Genomic_DNA"/>
</dbReference>
<dbReference type="Proteomes" id="UP000054466">
    <property type="component" value="Unassembled WGS sequence"/>
</dbReference>
<sequence length="31" mass="3582">MVDFPSTIPPVHEVQSWCKSQKSIIILKLTR</sequence>
<organism evidence="1 2">
    <name type="scientific">Cladophialophora immunda</name>
    <dbReference type="NCBI Taxonomy" id="569365"/>
    <lineage>
        <taxon>Eukaryota</taxon>
        <taxon>Fungi</taxon>
        <taxon>Dikarya</taxon>
        <taxon>Ascomycota</taxon>
        <taxon>Pezizomycotina</taxon>
        <taxon>Eurotiomycetes</taxon>
        <taxon>Chaetothyriomycetidae</taxon>
        <taxon>Chaetothyriales</taxon>
        <taxon>Herpotrichiellaceae</taxon>
        <taxon>Cladophialophora</taxon>
    </lineage>
</organism>